<dbReference type="GO" id="GO:0004672">
    <property type="term" value="F:protein kinase activity"/>
    <property type="evidence" value="ECO:0007669"/>
    <property type="project" value="InterPro"/>
</dbReference>
<keyword evidence="4 11" id="KW-0732">Signal</keyword>
<dbReference type="PROSITE" id="PS00107">
    <property type="entry name" value="PROTEIN_KINASE_ATP"/>
    <property type="match status" value="1"/>
</dbReference>
<dbReference type="Pfam" id="PF08263">
    <property type="entry name" value="LRRNT_2"/>
    <property type="match status" value="1"/>
</dbReference>
<dbReference type="FunFam" id="3.80.10.10:FF:000400">
    <property type="entry name" value="Nuclear pore complex protein NUP107"/>
    <property type="match status" value="1"/>
</dbReference>
<sequence>MGRIAIWVLFVSIFLLLHTAISIEEEVKQSLIYFLGQISSNNGEVDPSWGWNMTSDPCKGQWKGVTCNAQLTSIKRIVLDGINLGGKFDAKSLCTVETLTVLSLNNNSIVGEIPEEIGNCNQLTHVYLSGNKFAGNLPNSFSNLNNLKRLHIFDNSFSGQLPDLPQISGLISFLAQNNQFSGEIPKFDFSNLQMFNVSFNNFSGPVPDIKDHFTSSSILGNPGLCGEPLSNSCPASLPLSPEKKSKGFLLKKCLIYLGYVVLGLVFIAFVIYKVVTRKMAKKEKSHEVLKKEVGAEDGSKKPSKSSTSKSEYSIPSTESGIMATPLVLLTSPMVKGLRFEELLKAPAELLGRGRHGSLYKVVLNDGTTLAVKRIKDWPISGENFQSRMERLDQVKHYNVLPAAAFYSSKEEKLLVYGYQQNGSLFKLLHGTQNGTKVDWDIRLNIAASIAEALAFMHGKLCEDGIAHGNIKSPNIIFNKNMDPCISEYGLMVVDNQDKTMAQPKGRTYNTFSVDIYGFGVILLELLTGKLVQHNGSELARWVHSVVREEWTAEVFDKTLIKEGANVERMVSLLQVALKCINPSQEARPNMNQVATMINTIKDEEESFIKSTGSIV</sequence>
<keyword evidence="3 10" id="KW-0812">Transmembrane</keyword>
<comment type="caution">
    <text evidence="13">The sequence shown here is derived from an EMBL/GenBank/DDBJ whole genome shotgun (WGS) entry which is preliminary data.</text>
</comment>
<dbReference type="AlphaFoldDB" id="A0A7J7MYI6"/>
<feature type="chain" id="PRO_5029893270" description="Protein kinase domain-containing protein" evidence="11">
    <location>
        <begin position="23"/>
        <end position="615"/>
    </location>
</feature>
<dbReference type="OrthoDB" id="69842at2759"/>
<dbReference type="SUPFAM" id="SSF52058">
    <property type="entry name" value="L domain-like"/>
    <property type="match status" value="1"/>
</dbReference>
<evidence type="ECO:0000256" key="8">
    <source>
        <dbReference type="PROSITE-ProRule" id="PRU10141"/>
    </source>
</evidence>
<protein>
    <recommendedName>
        <fullName evidence="12">Protein kinase domain-containing protein</fullName>
    </recommendedName>
</protein>
<evidence type="ECO:0000256" key="7">
    <source>
        <dbReference type="ARBA" id="ARBA00023136"/>
    </source>
</evidence>
<feature type="domain" description="Protein kinase" evidence="12">
    <location>
        <begin position="344"/>
        <end position="608"/>
    </location>
</feature>
<organism evidence="13 14">
    <name type="scientific">Kingdonia uniflora</name>
    <dbReference type="NCBI Taxonomy" id="39325"/>
    <lineage>
        <taxon>Eukaryota</taxon>
        <taxon>Viridiplantae</taxon>
        <taxon>Streptophyta</taxon>
        <taxon>Embryophyta</taxon>
        <taxon>Tracheophyta</taxon>
        <taxon>Spermatophyta</taxon>
        <taxon>Magnoliopsida</taxon>
        <taxon>Ranunculales</taxon>
        <taxon>Circaeasteraceae</taxon>
        <taxon>Kingdonia</taxon>
    </lineage>
</organism>
<dbReference type="InterPro" id="IPR013210">
    <property type="entry name" value="LRR_N_plant-typ"/>
</dbReference>
<accession>A0A7J7MYI6</accession>
<keyword evidence="2" id="KW-0433">Leucine-rich repeat</keyword>
<keyword evidence="14" id="KW-1185">Reference proteome</keyword>
<evidence type="ECO:0000256" key="3">
    <source>
        <dbReference type="ARBA" id="ARBA00022692"/>
    </source>
</evidence>
<dbReference type="Proteomes" id="UP000541444">
    <property type="component" value="Unassembled WGS sequence"/>
</dbReference>
<evidence type="ECO:0000256" key="9">
    <source>
        <dbReference type="SAM" id="MobiDB-lite"/>
    </source>
</evidence>
<gene>
    <name evidence="13" type="ORF">GIB67_032958</name>
</gene>
<feature type="compositionally biased region" description="Low complexity" evidence="9">
    <location>
        <begin position="304"/>
        <end position="316"/>
    </location>
</feature>
<dbReference type="PANTHER" id="PTHR48007:SF79">
    <property type="entry name" value="(WILD MALAYSIAN BANANA) HYPOTHETICAL PROTEIN"/>
    <property type="match status" value="1"/>
</dbReference>
<feature type="region of interest" description="Disordered" evidence="9">
    <location>
        <begin position="286"/>
        <end position="316"/>
    </location>
</feature>
<evidence type="ECO:0000256" key="6">
    <source>
        <dbReference type="ARBA" id="ARBA00022989"/>
    </source>
</evidence>
<dbReference type="EMBL" id="JACGCM010001183">
    <property type="protein sequence ID" value="KAF6159874.1"/>
    <property type="molecule type" value="Genomic_DNA"/>
</dbReference>
<feature type="transmembrane region" description="Helical" evidence="10">
    <location>
        <begin position="254"/>
        <end position="275"/>
    </location>
</feature>
<keyword evidence="7 10" id="KW-0472">Membrane</keyword>
<dbReference type="GO" id="GO:0016020">
    <property type="term" value="C:membrane"/>
    <property type="evidence" value="ECO:0007669"/>
    <property type="project" value="UniProtKB-SubCell"/>
</dbReference>
<name>A0A7J7MYI6_9MAGN</name>
<dbReference type="Pfam" id="PF00069">
    <property type="entry name" value="Pkinase"/>
    <property type="match status" value="1"/>
</dbReference>
<feature type="compositionally biased region" description="Basic and acidic residues" evidence="9">
    <location>
        <begin position="286"/>
        <end position="300"/>
    </location>
</feature>
<evidence type="ECO:0000256" key="4">
    <source>
        <dbReference type="ARBA" id="ARBA00022729"/>
    </source>
</evidence>
<dbReference type="Gene3D" id="3.80.10.10">
    <property type="entry name" value="Ribonuclease Inhibitor"/>
    <property type="match status" value="2"/>
</dbReference>
<dbReference type="Gene3D" id="3.30.200.20">
    <property type="entry name" value="Phosphorylase Kinase, domain 1"/>
    <property type="match status" value="1"/>
</dbReference>
<keyword evidence="6 10" id="KW-1133">Transmembrane helix</keyword>
<evidence type="ECO:0000256" key="1">
    <source>
        <dbReference type="ARBA" id="ARBA00004370"/>
    </source>
</evidence>
<evidence type="ECO:0000256" key="11">
    <source>
        <dbReference type="SAM" id="SignalP"/>
    </source>
</evidence>
<evidence type="ECO:0000313" key="14">
    <source>
        <dbReference type="Proteomes" id="UP000541444"/>
    </source>
</evidence>
<dbReference type="InterPro" id="IPR001611">
    <property type="entry name" value="Leu-rich_rpt"/>
</dbReference>
<evidence type="ECO:0000259" key="12">
    <source>
        <dbReference type="PROSITE" id="PS50011"/>
    </source>
</evidence>
<feature type="binding site" evidence="8">
    <location>
        <position position="372"/>
    </location>
    <ligand>
        <name>ATP</name>
        <dbReference type="ChEBI" id="CHEBI:30616"/>
    </ligand>
</feature>
<evidence type="ECO:0000256" key="10">
    <source>
        <dbReference type="SAM" id="Phobius"/>
    </source>
</evidence>
<keyword evidence="5" id="KW-0677">Repeat</keyword>
<dbReference type="PROSITE" id="PS50011">
    <property type="entry name" value="PROTEIN_KINASE_DOM"/>
    <property type="match status" value="1"/>
</dbReference>
<dbReference type="Gene3D" id="1.10.510.10">
    <property type="entry name" value="Transferase(Phosphotransferase) domain 1"/>
    <property type="match status" value="1"/>
</dbReference>
<evidence type="ECO:0000256" key="5">
    <source>
        <dbReference type="ARBA" id="ARBA00022737"/>
    </source>
</evidence>
<dbReference type="InterPro" id="IPR000719">
    <property type="entry name" value="Prot_kinase_dom"/>
</dbReference>
<dbReference type="SUPFAM" id="SSF56112">
    <property type="entry name" value="Protein kinase-like (PK-like)"/>
    <property type="match status" value="1"/>
</dbReference>
<proteinExistence type="predicted"/>
<dbReference type="InterPro" id="IPR032675">
    <property type="entry name" value="LRR_dom_sf"/>
</dbReference>
<dbReference type="InterPro" id="IPR017441">
    <property type="entry name" value="Protein_kinase_ATP_BS"/>
</dbReference>
<feature type="signal peptide" evidence="11">
    <location>
        <begin position="1"/>
        <end position="22"/>
    </location>
</feature>
<evidence type="ECO:0000256" key="2">
    <source>
        <dbReference type="ARBA" id="ARBA00022614"/>
    </source>
</evidence>
<dbReference type="Pfam" id="PF00560">
    <property type="entry name" value="LRR_1"/>
    <property type="match status" value="2"/>
</dbReference>
<dbReference type="InterPro" id="IPR046959">
    <property type="entry name" value="PRK1-6/SRF4-like"/>
</dbReference>
<reference evidence="13 14" key="1">
    <citation type="journal article" date="2020" name="IScience">
        <title>Genome Sequencing of the Endangered Kingdonia uniflora (Circaeasteraceae, Ranunculales) Reveals Potential Mechanisms of Evolutionary Specialization.</title>
        <authorList>
            <person name="Sun Y."/>
            <person name="Deng T."/>
            <person name="Zhang A."/>
            <person name="Moore M.J."/>
            <person name="Landis J.B."/>
            <person name="Lin N."/>
            <person name="Zhang H."/>
            <person name="Zhang X."/>
            <person name="Huang J."/>
            <person name="Zhang X."/>
            <person name="Sun H."/>
            <person name="Wang H."/>
        </authorList>
    </citation>
    <scope>NUCLEOTIDE SEQUENCE [LARGE SCALE GENOMIC DNA]</scope>
    <source>
        <strain evidence="13">TB1705</strain>
        <tissue evidence="13">Leaf</tissue>
    </source>
</reference>
<evidence type="ECO:0000313" key="13">
    <source>
        <dbReference type="EMBL" id="KAF6159874.1"/>
    </source>
</evidence>
<comment type="subcellular location">
    <subcellularLocation>
        <location evidence="1">Membrane</location>
    </subcellularLocation>
</comment>
<dbReference type="PANTHER" id="PTHR48007">
    <property type="entry name" value="LEUCINE-RICH REPEAT RECEPTOR-LIKE PROTEIN KINASE PXC1"/>
    <property type="match status" value="1"/>
</dbReference>
<dbReference type="InterPro" id="IPR011009">
    <property type="entry name" value="Kinase-like_dom_sf"/>
</dbReference>
<dbReference type="GO" id="GO:0005524">
    <property type="term" value="F:ATP binding"/>
    <property type="evidence" value="ECO:0007669"/>
    <property type="project" value="UniProtKB-UniRule"/>
</dbReference>
<keyword evidence="8" id="KW-0067">ATP-binding</keyword>
<keyword evidence="8" id="KW-0547">Nucleotide-binding</keyword>